<name>A0A8N4EU56_ELAGV</name>
<dbReference type="OrthoDB" id="674745at2759"/>
<dbReference type="AlphaFoldDB" id="A0A8N4EU56"/>
<comment type="function">
    <text evidence="1">Dirigent proteins impart stereoselectivity on the phenoxy radical-coupling reaction, yielding optically active lignans from two molecules of coniferyl alcohol in the biosynthesis of lignans, flavonolignans, and alkaloids and thus plays a central role in plant secondary metabolism.</text>
</comment>
<comment type="subunit">
    <text evidence="1">Homodimer.</text>
</comment>
<dbReference type="Proteomes" id="UP000504607">
    <property type="component" value="Unplaced"/>
</dbReference>
<evidence type="ECO:0000313" key="2">
    <source>
        <dbReference type="Proteomes" id="UP000504607"/>
    </source>
</evidence>
<gene>
    <name evidence="3" type="primary">LOC105034103</name>
</gene>
<dbReference type="Pfam" id="PF03018">
    <property type="entry name" value="Dirigent"/>
    <property type="match status" value="1"/>
</dbReference>
<keyword evidence="1" id="KW-0964">Secreted</keyword>
<dbReference type="RefSeq" id="XP_029117339.1">
    <property type="nucleotide sequence ID" value="XM_029261506.1"/>
</dbReference>
<dbReference type="GO" id="GO:0048046">
    <property type="term" value="C:apoplast"/>
    <property type="evidence" value="ECO:0007669"/>
    <property type="project" value="UniProtKB-SubCell"/>
</dbReference>
<dbReference type="InterPro" id="IPR004265">
    <property type="entry name" value="Dirigent"/>
</dbReference>
<keyword evidence="2" id="KW-1185">Reference proteome</keyword>
<proteinExistence type="inferred from homology"/>
<reference evidence="3" key="1">
    <citation type="submission" date="2025-08" db="UniProtKB">
        <authorList>
            <consortium name="RefSeq"/>
        </authorList>
    </citation>
    <scope>IDENTIFICATION</scope>
</reference>
<keyword evidence="1" id="KW-0052">Apoplast</keyword>
<organism evidence="2 3">
    <name type="scientific">Elaeis guineensis var. tenera</name>
    <name type="common">Oil palm</name>
    <dbReference type="NCBI Taxonomy" id="51953"/>
    <lineage>
        <taxon>Eukaryota</taxon>
        <taxon>Viridiplantae</taxon>
        <taxon>Streptophyta</taxon>
        <taxon>Embryophyta</taxon>
        <taxon>Tracheophyta</taxon>
        <taxon>Spermatophyta</taxon>
        <taxon>Magnoliopsida</taxon>
        <taxon>Liliopsida</taxon>
        <taxon>Arecaceae</taxon>
        <taxon>Arecoideae</taxon>
        <taxon>Cocoseae</taxon>
        <taxon>Elaeidinae</taxon>
        <taxon>Elaeis</taxon>
    </lineage>
</organism>
<dbReference type="PANTHER" id="PTHR46442">
    <property type="entry name" value="DIRIGENT PROTEIN"/>
    <property type="match status" value="1"/>
</dbReference>
<protein>
    <recommendedName>
        <fullName evidence="1">Dirigent protein</fullName>
    </recommendedName>
</protein>
<evidence type="ECO:0000313" key="3">
    <source>
        <dbReference type="RefSeq" id="XP_029117339.1"/>
    </source>
</evidence>
<sequence>MPLLPPLTLLSGQEPKKLSALHPYKNLVFYFHDIRYNGQNAANATSAIKEVDTAWLVFTFVFNSTELKGTMNFLGADPITNKTRDIPVVGGMGDCFMTRGIATLMTDAFEGGIYFCLRVDINLYECY</sequence>
<dbReference type="PANTHER" id="PTHR46442:SF4">
    <property type="entry name" value="DIRIGENT PROTEIN"/>
    <property type="match status" value="1"/>
</dbReference>
<accession>A0A8N4EU56</accession>
<comment type="subcellular location">
    <subcellularLocation>
        <location evidence="1">Secreted</location>
        <location evidence="1">Extracellular space</location>
        <location evidence="1">Apoplast</location>
    </subcellularLocation>
</comment>
<comment type="similarity">
    <text evidence="1">Belongs to the plant dirigent protein family.</text>
</comment>
<evidence type="ECO:0000256" key="1">
    <source>
        <dbReference type="RuleBase" id="RU363099"/>
    </source>
</evidence>